<dbReference type="EMBL" id="MN740694">
    <property type="protein sequence ID" value="QHU08111.1"/>
    <property type="molecule type" value="Genomic_DNA"/>
</dbReference>
<dbReference type="AlphaFoldDB" id="A0A6C0JT85"/>
<keyword evidence="4" id="KW-0812">Transmembrane</keyword>
<feature type="transmembrane region" description="Helical" evidence="4">
    <location>
        <begin position="214"/>
        <end position="236"/>
    </location>
</feature>
<feature type="transmembrane region" description="Helical" evidence="4">
    <location>
        <begin position="177"/>
        <end position="202"/>
    </location>
</feature>
<name>A0A6C0JT85_9ZZZZ</name>
<organism evidence="6">
    <name type="scientific">viral metagenome</name>
    <dbReference type="NCBI Taxonomy" id="1070528"/>
    <lineage>
        <taxon>unclassified sequences</taxon>
        <taxon>metagenomes</taxon>
        <taxon>organismal metagenomes</taxon>
    </lineage>
</organism>
<feature type="transmembrane region" description="Helical" evidence="4">
    <location>
        <begin position="268"/>
        <end position="292"/>
    </location>
</feature>
<dbReference type="PROSITE" id="PS51292">
    <property type="entry name" value="ZF_RING_CH"/>
    <property type="match status" value="1"/>
</dbReference>
<keyword evidence="1" id="KW-0479">Metal-binding</keyword>
<keyword evidence="4" id="KW-0472">Membrane</keyword>
<feature type="transmembrane region" description="Helical" evidence="4">
    <location>
        <begin position="137"/>
        <end position="157"/>
    </location>
</feature>
<dbReference type="GO" id="GO:0008270">
    <property type="term" value="F:zinc ion binding"/>
    <property type="evidence" value="ECO:0007669"/>
    <property type="project" value="UniProtKB-KW"/>
</dbReference>
<evidence type="ECO:0000256" key="4">
    <source>
        <dbReference type="SAM" id="Phobius"/>
    </source>
</evidence>
<feature type="domain" description="RING-CH-type" evidence="5">
    <location>
        <begin position="50"/>
        <end position="112"/>
    </location>
</feature>
<dbReference type="InterPro" id="IPR013083">
    <property type="entry name" value="Znf_RING/FYVE/PHD"/>
</dbReference>
<dbReference type="SMART" id="SM00744">
    <property type="entry name" value="RINGv"/>
    <property type="match status" value="1"/>
</dbReference>
<evidence type="ECO:0000259" key="5">
    <source>
        <dbReference type="PROSITE" id="PS51292"/>
    </source>
</evidence>
<evidence type="ECO:0000256" key="2">
    <source>
        <dbReference type="ARBA" id="ARBA00022771"/>
    </source>
</evidence>
<proteinExistence type="predicted"/>
<sequence>MTNVKSDNIISISNISSLDYFESASDDDDENNDNNDIITEEEEIYTDVSFGSVSDEVCRYCLGPVTKDVDFRPCLCTSLVHRDCLDGWASHLRQQNREMTNCQECKSVYNIRIQQDISCIPVKNGILSFLKTHKNNLLFLLIFLVIPFLGKYGNYFISEAEYTCMNGNYQQVLYSLTILSGLGMFVSTVSVFVVLLAFWLVVYLKSAIVRVPHFYLLFGVELLIYVIGNATVSHILPISWSGNNCVVYNMIQKDRVQWIYPNIGFGTWFLGFNFICIFCVGVAVIIFVFGCIPTLIWKLSLWCIDKCGYVCCCPCLVQQRIVIENRV</sequence>
<reference evidence="6" key="1">
    <citation type="journal article" date="2020" name="Nature">
        <title>Giant virus diversity and host interactions through global metagenomics.</title>
        <authorList>
            <person name="Schulz F."/>
            <person name="Roux S."/>
            <person name="Paez-Espino D."/>
            <person name="Jungbluth S."/>
            <person name="Walsh D.A."/>
            <person name="Denef V.J."/>
            <person name="McMahon K.D."/>
            <person name="Konstantinidis K.T."/>
            <person name="Eloe-Fadrosh E.A."/>
            <person name="Kyrpides N.C."/>
            <person name="Woyke T."/>
        </authorList>
    </citation>
    <scope>NUCLEOTIDE SEQUENCE</scope>
    <source>
        <strain evidence="6">GVMAG-S-1062768-28</strain>
    </source>
</reference>
<dbReference type="SUPFAM" id="SSF57850">
    <property type="entry name" value="RING/U-box"/>
    <property type="match status" value="1"/>
</dbReference>
<accession>A0A6C0JT85</accession>
<evidence type="ECO:0000313" key="6">
    <source>
        <dbReference type="EMBL" id="QHU08111.1"/>
    </source>
</evidence>
<dbReference type="Gene3D" id="3.30.40.10">
    <property type="entry name" value="Zinc/RING finger domain, C3HC4 (zinc finger)"/>
    <property type="match status" value="1"/>
</dbReference>
<keyword evidence="3" id="KW-0862">Zinc</keyword>
<protein>
    <recommendedName>
        <fullName evidence="5">RING-CH-type domain-containing protein</fullName>
    </recommendedName>
</protein>
<evidence type="ECO:0000256" key="3">
    <source>
        <dbReference type="ARBA" id="ARBA00022833"/>
    </source>
</evidence>
<keyword evidence="4" id="KW-1133">Transmembrane helix</keyword>
<dbReference type="InterPro" id="IPR011016">
    <property type="entry name" value="Znf_RING-CH"/>
</dbReference>
<evidence type="ECO:0000256" key="1">
    <source>
        <dbReference type="ARBA" id="ARBA00022723"/>
    </source>
</evidence>
<keyword evidence="2" id="KW-0863">Zinc-finger</keyword>